<dbReference type="AlphaFoldDB" id="A0A2B7XC53"/>
<accession>A0A2B7XC53</accession>
<dbReference type="Proteomes" id="UP000224634">
    <property type="component" value="Unassembled WGS sequence"/>
</dbReference>
<keyword evidence="4" id="KW-1185">Reference proteome</keyword>
<reference evidence="3 4" key="1">
    <citation type="submission" date="2017-10" db="EMBL/GenBank/DDBJ databases">
        <title>Comparative genomics in systemic dimorphic fungi from Ajellomycetaceae.</title>
        <authorList>
            <person name="Munoz J.F."/>
            <person name="Mcewen J.G."/>
            <person name="Clay O.K."/>
            <person name="Cuomo C.A."/>
        </authorList>
    </citation>
    <scope>NUCLEOTIDE SEQUENCE [LARGE SCALE GENOMIC DNA]</scope>
    <source>
        <strain evidence="3 4">UAMH7299</strain>
    </source>
</reference>
<dbReference type="Gene3D" id="3.40.640.10">
    <property type="entry name" value="Type I PLP-dependent aspartate aminotransferase-like (Major domain)"/>
    <property type="match status" value="1"/>
</dbReference>
<dbReference type="PANTHER" id="PTHR43092:SF2">
    <property type="entry name" value="HERCYNYLCYSTEINE SULFOXIDE LYASE"/>
    <property type="match status" value="1"/>
</dbReference>
<keyword evidence="1" id="KW-0663">Pyridoxal phosphate</keyword>
<evidence type="ECO:0000313" key="3">
    <source>
        <dbReference type="EMBL" id="PGH06228.1"/>
    </source>
</evidence>
<protein>
    <recommendedName>
        <fullName evidence="2">Aminotransferase class V domain-containing protein</fullName>
    </recommendedName>
</protein>
<gene>
    <name evidence="3" type="ORF">AJ80_08197</name>
</gene>
<proteinExistence type="predicted"/>
<comment type="caution">
    <text evidence="3">The sequence shown here is derived from an EMBL/GenBank/DDBJ whole genome shotgun (WGS) entry which is preliminary data.</text>
</comment>
<dbReference type="InterPro" id="IPR000192">
    <property type="entry name" value="Aminotrans_V_dom"/>
</dbReference>
<evidence type="ECO:0000259" key="2">
    <source>
        <dbReference type="Pfam" id="PF00266"/>
    </source>
</evidence>
<dbReference type="SUPFAM" id="SSF53383">
    <property type="entry name" value="PLP-dependent transferases"/>
    <property type="match status" value="1"/>
</dbReference>
<dbReference type="Pfam" id="PF00266">
    <property type="entry name" value="Aminotran_5"/>
    <property type="match status" value="1"/>
</dbReference>
<evidence type="ECO:0000313" key="4">
    <source>
        <dbReference type="Proteomes" id="UP000224634"/>
    </source>
</evidence>
<organism evidence="3 4">
    <name type="scientific">Polytolypa hystricis (strain UAMH7299)</name>
    <dbReference type="NCBI Taxonomy" id="1447883"/>
    <lineage>
        <taxon>Eukaryota</taxon>
        <taxon>Fungi</taxon>
        <taxon>Dikarya</taxon>
        <taxon>Ascomycota</taxon>
        <taxon>Pezizomycotina</taxon>
        <taxon>Eurotiomycetes</taxon>
        <taxon>Eurotiomycetidae</taxon>
        <taxon>Onygenales</taxon>
        <taxon>Onygenales incertae sedis</taxon>
        <taxon>Polytolypa</taxon>
    </lineage>
</organism>
<feature type="domain" description="Aminotransferase class V" evidence="2">
    <location>
        <begin position="37"/>
        <end position="222"/>
    </location>
</feature>
<dbReference type="InterPro" id="IPR015424">
    <property type="entry name" value="PyrdxlP-dep_Trfase"/>
</dbReference>
<dbReference type="InterPro" id="IPR015421">
    <property type="entry name" value="PyrdxlP-dep_Trfase_major"/>
</dbReference>
<dbReference type="PANTHER" id="PTHR43092">
    <property type="entry name" value="L-CYSTEINE DESULFHYDRASE"/>
    <property type="match status" value="1"/>
</dbReference>
<dbReference type="EMBL" id="PDNA01000180">
    <property type="protein sequence ID" value="PGH06228.1"/>
    <property type="molecule type" value="Genomic_DNA"/>
</dbReference>
<dbReference type="OrthoDB" id="5978656at2759"/>
<evidence type="ECO:0000256" key="1">
    <source>
        <dbReference type="ARBA" id="ARBA00022898"/>
    </source>
</evidence>
<sequence length="436" mass="47972">MASSFGAFPKVVRDQRRKFQDETESSPDLFIRYTSVQHLDVARAALAKLLNVPLNETVFVQNATTGVNTALRNLAYAPGDVIVYFATAYAACAKTVASLTETTPLQARKVEYQFPISHGEIVQRFKDVVKQAKDEGLNVRVALLDTIVSQPGVRFPFEELVEVCRAEGVLSCVDGAHGVGHIPLDLGKLDADFFVSNCHKWLYTPRGCAVFHVPKRNQHLIRTTLPTSHGFLLASSDKPSPTNPLAVSEGATKTSFEGLFEFVATVDDSPYLCIPTALEFRDKVCGGEDRIMKYCESLAREAGDLLAEALGTEVMCEPGIDPKDAAASQIRRCAMSNVRTPIAVVDETVAPTVPAGARAVISSQQAAFLCRWLEKEMLYTYNTVVPHFAHGGWIWLRLSGQVYLELEDFKWFAGVEKELIERVIKGEAAMEALKIV</sequence>
<name>A0A2B7XC53_POLH7</name>
<dbReference type="STRING" id="1447883.A0A2B7XC53"/>